<evidence type="ECO:0000313" key="2">
    <source>
        <dbReference type="EMBL" id="JAH81625.1"/>
    </source>
</evidence>
<feature type="transmembrane region" description="Helical" evidence="1">
    <location>
        <begin position="21"/>
        <end position="40"/>
    </location>
</feature>
<name>A0A0E9VWB2_ANGAN</name>
<accession>A0A0E9VWB2</accession>
<sequence>MVTVVYEPFIYKLNMIYQDHLFLLYAVKISYAGILCTMGISTPYTPSS</sequence>
<reference evidence="2" key="1">
    <citation type="submission" date="2014-11" db="EMBL/GenBank/DDBJ databases">
        <authorList>
            <person name="Amaro Gonzalez C."/>
        </authorList>
    </citation>
    <scope>NUCLEOTIDE SEQUENCE</scope>
</reference>
<proteinExistence type="predicted"/>
<reference evidence="2" key="2">
    <citation type="journal article" date="2015" name="Fish Shellfish Immunol.">
        <title>Early steps in the European eel (Anguilla anguilla)-Vibrio vulnificus interaction in the gills: Role of the RtxA13 toxin.</title>
        <authorList>
            <person name="Callol A."/>
            <person name="Pajuelo D."/>
            <person name="Ebbesson L."/>
            <person name="Teles M."/>
            <person name="MacKenzie S."/>
            <person name="Amaro C."/>
        </authorList>
    </citation>
    <scope>NUCLEOTIDE SEQUENCE</scope>
</reference>
<keyword evidence="1" id="KW-0472">Membrane</keyword>
<evidence type="ECO:0000256" key="1">
    <source>
        <dbReference type="SAM" id="Phobius"/>
    </source>
</evidence>
<dbReference type="AlphaFoldDB" id="A0A0E9VWB2"/>
<keyword evidence="1" id="KW-1133">Transmembrane helix</keyword>
<keyword evidence="1" id="KW-0812">Transmembrane</keyword>
<dbReference type="EMBL" id="GBXM01026952">
    <property type="protein sequence ID" value="JAH81625.1"/>
    <property type="molecule type" value="Transcribed_RNA"/>
</dbReference>
<organism evidence="2">
    <name type="scientific">Anguilla anguilla</name>
    <name type="common">European freshwater eel</name>
    <name type="synonym">Muraena anguilla</name>
    <dbReference type="NCBI Taxonomy" id="7936"/>
    <lineage>
        <taxon>Eukaryota</taxon>
        <taxon>Metazoa</taxon>
        <taxon>Chordata</taxon>
        <taxon>Craniata</taxon>
        <taxon>Vertebrata</taxon>
        <taxon>Euteleostomi</taxon>
        <taxon>Actinopterygii</taxon>
        <taxon>Neopterygii</taxon>
        <taxon>Teleostei</taxon>
        <taxon>Anguilliformes</taxon>
        <taxon>Anguillidae</taxon>
        <taxon>Anguilla</taxon>
    </lineage>
</organism>
<protein>
    <submittedName>
        <fullName evidence="2">Uncharacterized protein</fullName>
    </submittedName>
</protein>